<gene>
    <name evidence="2" type="ORF">ENU08_02255</name>
    <name evidence="1" type="ORF">ENU41_07835</name>
</gene>
<dbReference type="InterPro" id="IPR012675">
    <property type="entry name" value="Beta-grasp_dom_sf"/>
</dbReference>
<organism evidence="2">
    <name type="scientific">Ignisphaera aggregans</name>
    <dbReference type="NCBI Taxonomy" id="334771"/>
    <lineage>
        <taxon>Archaea</taxon>
        <taxon>Thermoproteota</taxon>
        <taxon>Thermoprotei</taxon>
        <taxon>Desulfurococcales</taxon>
        <taxon>Desulfurococcaceae</taxon>
        <taxon>Ignisphaera</taxon>
    </lineage>
</organism>
<evidence type="ECO:0008006" key="3">
    <source>
        <dbReference type="Google" id="ProtNLM"/>
    </source>
</evidence>
<accession>A0A7C4NSJ9</accession>
<name>A0A7C4NSJ9_9CREN</name>
<sequence length="93" mass="10290">MANKIKVTLKVFPPFSKNPNSIEEDLYLWENSTLMDLLVEASNQGLINAVEIIYNDEVKDGVVILINGRSSFNLMQKLTNGDRISILPLAPGG</sequence>
<dbReference type="Gene3D" id="3.10.20.30">
    <property type="match status" value="1"/>
</dbReference>
<dbReference type="InterPro" id="IPR016155">
    <property type="entry name" value="Mopterin_synth/thiamin_S_b"/>
</dbReference>
<dbReference type="SUPFAM" id="SSF54285">
    <property type="entry name" value="MoaD/ThiS"/>
    <property type="match status" value="1"/>
</dbReference>
<proteinExistence type="predicted"/>
<evidence type="ECO:0000313" key="2">
    <source>
        <dbReference type="EMBL" id="HGQ64052.1"/>
    </source>
</evidence>
<dbReference type="EMBL" id="DTCK01000041">
    <property type="protein sequence ID" value="HGQ36562.1"/>
    <property type="molecule type" value="Genomic_DNA"/>
</dbReference>
<comment type="caution">
    <text evidence="2">The sequence shown here is derived from an EMBL/GenBank/DDBJ whole genome shotgun (WGS) entry which is preliminary data.</text>
</comment>
<dbReference type="AlphaFoldDB" id="A0A7C4NSJ9"/>
<reference evidence="2" key="1">
    <citation type="journal article" date="2020" name="mSystems">
        <title>Genome- and Community-Level Interaction Insights into Carbon Utilization and Element Cycling Functions of Hydrothermarchaeota in Hydrothermal Sediment.</title>
        <authorList>
            <person name="Zhou Z."/>
            <person name="Liu Y."/>
            <person name="Xu W."/>
            <person name="Pan J."/>
            <person name="Luo Z.H."/>
            <person name="Li M."/>
        </authorList>
    </citation>
    <scope>NUCLEOTIDE SEQUENCE [LARGE SCALE GENOMIC DNA]</scope>
    <source>
        <strain evidence="2">SpSt-637</strain>
        <strain evidence="1">SpSt-667</strain>
    </source>
</reference>
<protein>
    <recommendedName>
        <fullName evidence="3">MoaD/ThiS family protein</fullName>
    </recommendedName>
</protein>
<dbReference type="EMBL" id="DTBD01000016">
    <property type="protein sequence ID" value="HGQ64052.1"/>
    <property type="molecule type" value="Genomic_DNA"/>
</dbReference>
<evidence type="ECO:0000313" key="1">
    <source>
        <dbReference type="EMBL" id="HGQ36562.1"/>
    </source>
</evidence>